<reference evidence="1" key="1">
    <citation type="submission" date="2018-02" db="EMBL/GenBank/DDBJ databases">
        <title>Rhizophora mucronata_Transcriptome.</title>
        <authorList>
            <person name="Meera S.P."/>
            <person name="Sreeshan A."/>
            <person name="Augustine A."/>
        </authorList>
    </citation>
    <scope>NUCLEOTIDE SEQUENCE</scope>
    <source>
        <tissue evidence="1">Leaf</tissue>
    </source>
</reference>
<evidence type="ECO:0000313" key="1">
    <source>
        <dbReference type="EMBL" id="MBX46269.1"/>
    </source>
</evidence>
<organism evidence="1">
    <name type="scientific">Rhizophora mucronata</name>
    <name type="common">Asiatic mangrove</name>
    <dbReference type="NCBI Taxonomy" id="61149"/>
    <lineage>
        <taxon>Eukaryota</taxon>
        <taxon>Viridiplantae</taxon>
        <taxon>Streptophyta</taxon>
        <taxon>Embryophyta</taxon>
        <taxon>Tracheophyta</taxon>
        <taxon>Spermatophyta</taxon>
        <taxon>Magnoliopsida</taxon>
        <taxon>eudicotyledons</taxon>
        <taxon>Gunneridae</taxon>
        <taxon>Pentapetalae</taxon>
        <taxon>rosids</taxon>
        <taxon>fabids</taxon>
        <taxon>Malpighiales</taxon>
        <taxon>Rhizophoraceae</taxon>
        <taxon>Rhizophora</taxon>
    </lineage>
</organism>
<dbReference type="AlphaFoldDB" id="A0A2P2NV06"/>
<accession>A0A2P2NV06</accession>
<dbReference type="EMBL" id="GGEC01065785">
    <property type="protein sequence ID" value="MBX46269.1"/>
    <property type="molecule type" value="Transcribed_RNA"/>
</dbReference>
<proteinExistence type="predicted"/>
<protein>
    <submittedName>
        <fullName evidence="1">Uncharacterized protein</fullName>
    </submittedName>
</protein>
<name>A0A2P2NV06_RHIMU</name>
<sequence length="45" mass="5079">MFPVDVVILQSQLSQQRLVGYSLRSPSANYVNQVHLSCFLVVKTL</sequence>